<accession>A0ABC8S6B4</accession>
<protein>
    <submittedName>
        <fullName evidence="4">Uncharacterized protein</fullName>
    </submittedName>
</protein>
<dbReference type="PANTHER" id="PTHR33564">
    <property type="entry name" value="TRANSMEMBRANE PROTEIN"/>
    <property type="match status" value="1"/>
</dbReference>
<dbReference type="EMBL" id="CAUOFW020001959">
    <property type="protein sequence ID" value="CAK9149921.1"/>
    <property type="molecule type" value="Genomic_DNA"/>
</dbReference>
<sequence>MSSISSQVVLATAMAVSGTLIILSLFREKPLSPAQLSGNQDSHQEKNILRSCLSSKGKKRERKKKRVKFADV</sequence>
<dbReference type="AlphaFoldDB" id="A0ABC8S6B4"/>
<reference evidence="4 5" key="1">
    <citation type="submission" date="2024-02" db="EMBL/GenBank/DDBJ databases">
        <authorList>
            <person name="Vignale AGUSTIN F."/>
            <person name="Sosa J E."/>
            <person name="Modenutti C."/>
        </authorList>
    </citation>
    <scope>NUCLEOTIDE SEQUENCE [LARGE SCALE GENOMIC DNA]</scope>
</reference>
<feature type="transmembrane region" description="Helical" evidence="2">
    <location>
        <begin position="6"/>
        <end position="26"/>
    </location>
</feature>
<evidence type="ECO:0000313" key="3">
    <source>
        <dbReference type="EMBL" id="CAK9149921.1"/>
    </source>
</evidence>
<name>A0ABC8S6B4_9AQUA</name>
<evidence type="ECO:0000256" key="1">
    <source>
        <dbReference type="SAM" id="MobiDB-lite"/>
    </source>
</evidence>
<dbReference type="Proteomes" id="UP001642360">
    <property type="component" value="Unassembled WGS sequence"/>
</dbReference>
<keyword evidence="5" id="KW-1185">Reference proteome</keyword>
<comment type="caution">
    <text evidence="4">The sequence shown here is derived from an EMBL/GenBank/DDBJ whole genome shotgun (WGS) entry which is preliminary data.</text>
</comment>
<dbReference type="PANTHER" id="PTHR33564:SF15">
    <property type="entry name" value="PROTEIN, PUTATIVE-RELATED"/>
    <property type="match status" value="1"/>
</dbReference>
<gene>
    <name evidence="3" type="ORF">ILEXP_LOCUS18026</name>
    <name evidence="4" type="ORF">ILEXP_LOCUS18027</name>
</gene>
<keyword evidence="2" id="KW-1133">Transmembrane helix</keyword>
<feature type="compositionally biased region" description="Basic residues" evidence="1">
    <location>
        <begin position="56"/>
        <end position="72"/>
    </location>
</feature>
<evidence type="ECO:0000313" key="5">
    <source>
        <dbReference type="Proteomes" id="UP001642360"/>
    </source>
</evidence>
<organism evidence="4 5">
    <name type="scientific">Ilex paraguariensis</name>
    <name type="common">yerba mate</name>
    <dbReference type="NCBI Taxonomy" id="185542"/>
    <lineage>
        <taxon>Eukaryota</taxon>
        <taxon>Viridiplantae</taxon>
        <taxon>Streptophyta</taxon>
        <taxon>Embryophyta</taxon>
        <taxon>Tracheophyta</taxon>
        <taxon>Spermatophyta</taxon>
        <taxon>Magnoliopsida</taxon>
        <taxon>eudicotyledons</taxon>
        <taxon>Gunneridae</taxon>
        <taxon>Pentapetalae</taxon>
        <taxon>asterids</taxon>
        <taxon>campanulids</taxon>
        <taxon>Aquifoliales</taxon>
        <taxon>Aquifoliaceae</taxon>
        <taxon>Ilex</taxon>
    </lineage>
</organism>
<keyword evidence="2" id="KW-0812">Transmembrane</keyword>
<keyword evidence="2" id="KW-0472">Membrane</keyword>
<evidence type="ECO:0000313" key="4">
    <source>
        <dbReference type="EMBL" id="CAK9149922.1"/>
    </source>
</evidence>
<evidence type="ECO:0000256" key="2">
    <source>
        <dbReference type="SAM" id="Phobius"/>
    </source>
</evidence>
<dbReference type="EMBL" id="CAUOFW020001959">
    <property type="protein sequence ID" value="CAK9149922.1"/>
    <property type="molecule type" value="Genomic_DNA"/>
</dbReference>
<feature type="region of interest" description="Disordered" evidence="1">
    <location>
        <begin position="34"/>
        <end position="72"/>
    </location>
</feature>
<proteinExistence type="predicted"/>